<dbReference type="Gene3D" id="3.40.50.1220">
    <property type="entry name" value="TPP-binding domain"/>
    <property type="match status" value="1"/>
</dbReference>
<dbReference type="PANTHER" id="PTHR11085:SF4">
    <property type="entry name" value="NAD-DEPENDENT PROTEIN DEACYLASE"/>
    <property type="match status" value="1"/>
</dbReference>
<name>A0A345UIM4_9BACT</name>
<feature type="binding site" evidence="3">
    <location>
        <position position="219"/>
    </location>
    <ligand>
        <name>NAD(+)</name>
        <dbReference type="ChEBI" id="CHEBI:57540"/>
    </ligand>
</feature>
<comment type="catalytic activity">
    <reaction evidence="3">
        <text>N(6)-acetyl-L-lysyl-[protein] + NAD(+) + H2O = 2''-O-acetyl-ADP-D-ribose + nicotinamide + L-lysyl-[protein]</text>
        <dbReference type="Rhea" id="RHEA:43636"/>
        <dbReference type="Rhea" id="RHEA-COMP:9752"/>
        <dbReference type="Rhea" id="RHEA-COMP:10731"/>
        <dbReference type="ChEBI" id="CHEBI:15377"/>
        <dbReference type="ChEBI" id="CHEBI:17154"/>
        <dbReference type="ChEBI" id="CHEBI:29969"/>
        <dbReference type="ChEBI" id="CHEBI:57540"/>
        <dbReference type="ChEBI" id="CHEBI:61930"/>
        <dbReference type="ChEBI" id="CHEBI:83767"/>
        <dbReference type="EC" id="2.3.1.286"/>
    </reaction>
</comment>
<protein>
    <recommendedName>
        <fullName evidence="3">NAD-dependent protein deacylase</fullName>
        <ecNumber evidence="3">2.3.1.286</ecNumber>
    </recommendedName>
    <alternativeName>
        <fullName evidence="3">Regulatory protein SIR2 homolog</fullName>
    </alternativeName>
</protein>
<dbReference type="CDD" id="cd01412">
    <property type="entry name" value="SIRT5_Af1_CobB"/>
    <property type="match status" value="1"/>
</dbReference>
<dbReference type="PANTHER" id="PTHR11085">
    <property type="entry name" value="NAD-DEPENDENT PROTEIN DEACYLASE SIRTUIN-5, MITOCHONDRIAL-RELATED"/>
    <property type="match status" value="1"/>
</dbReference>
<comment type="domain">
    <text evidence="3">2 residues (Tyr-57 and Arg-60) present in a large hydrophobic pocket are probably involved in substrate specificity. They are important for desuccinylation activity, but dispensable for deacetylation activity.</text>
</comment>
<dbReference type="GO" id="GO:0036055">
    <property type="term" value="F:protein-succinyllysine desuccinylase activity"/>
    <property type="evidence" value="ECO:0007669"/>
    <property type="project" value="UniProtKB-UniRule"/>
</dbReference>
<dbReference type="GO" id="GO:0005737">
    <property type="term" value="C:cytoplasm"/>
    <property type="evidence" value="ECO:0007669"/>
    <property type="project" value="UniProtKB-SubCell"/>
</dbReference>
<evidence type="ECO:0000256" key="3">
    <source>
        <dbReference type="HAMAP-Rule" id="MF_01121"/>
    </source>
</evidence>
<comment type="subcellular location">
    <subcellularLocation>
        <location evidence="3">Cytoplasm</location>
    </subcellularLocation>
</comment>
<dbReference type="PROSITE" id="PS50305">
    <property type="entry name" value="SIRTUIN"/>
    <property type="match status" value="1"/>
</dbReference>
<dbReference type="HAMAP" id="MF_01121">
    <property type="entry name" value="Sirtuin_ClassIII"/>
    <property type="match status" value="1"/>
</dbReference>
<accession>A0A345UIM4</accession>
<feature type="domain" description="Deacetylase sirtuin-type" evidence="5">
    <location>
        <begin position="1"/>
        <end position="235"/>
    </location>
</feature>
<dbReference type="OrthoDB" id="9800582at2"/>
<dbReference type="GO" id="GO:0036054">
    <property type="term" value="F:protein-malonyllysine demalonylase activity"/>
    <property type="evidence" value="ECO:0007669"/>
    <property type="project" value="InterPro"/>
</dbReference>
<evidence type="ECO:0000256" key="1">
    <source>
        <dbReference type="ARBA" id="ARBA00022679"/>
    </source>
</evidence>
<dbReference type="RefSeq" id="WP_114983606.1">
    <property type="nucleotide sequence ID" value="NZ_CP027806.1"/>
</dbReference>
<dbReference type="KEGG" id="cprv:CYPRO_1061"/>
<proteinExistence type="inferred from homology"/>
<keyword evidence="2 3" id="KW-0520">NAD</keyword>
<dbReference type="Proteomes" id="UP000254808">
    <property type="component" value="Chromosome"/>
</dbReference>
<feature type="active site" description="Proton acceptor" evidence="3">
    <location>
        <position position="108"/>
    </location>
</feature>
<gene>
    <name evidence="3" type="primary">cobB</name>
    <name evidence="6" type="ORF">CYPRO_1061</name>
</gene>
<dbReference type="InterPro" id="IPR027546">
    <property type="entry name" value="Sirtuin_class_III"/>
</dbReference>
<comment type="catalytic activity">
    <reaction evidence="3">
        <text>N(6)-succinyl-L-lysyl-[protein] + NAD(+) + H2O = 2''-O-succinyl-ADP-D-ribose + nicotinamide + L-lysyl-[protein]</text>
        <dbReference type="Rhea" id="RHEA:47668"/>
        <dbReference type="Rhea" id="RHEA-COMP:9752"/>
        <dbReference type="Rhea" id="RHEA-COMP:11877"/>
        <dbReference type="ChEBI" id="CHEBI:15377"/>
        <dbReference type="ChEBI" id="CHEBI:17154"/>
        <dbReference type="ChEBI" id="CHEBI:29969"/>
        <dbReference type="ChEBI" id="CHEBI:57540"/>
        <dbReference type="ChEBI" id="CHEBI:87830"/>
        <dbReference type="ChEBI" id="CHEBI:87832"/>
    </reaction>
</comment>
<dbReference type="InterPro" id="IPR026591">
    <property type="entry name" value="Sirtuin_cat_small_dom_sf"/>
</dbReference>
<keyword evidence="1" id="KW-0808">Transferase</keyword>
<evidence type="ECO:0000256" key="4">
    <source>
        <dbReference type="PROSITE-ProRule" id="PRU00236"/>
    </source>
</evidence>
<evidence type="ECO:0000259" key="5">
    <source>
        <dbReference type="PROSITE" id="PS50305"/>
    </source>
</evidence>
<comment type="caution">
    <text evidence="3 4">Lacks conserved residue(s) required for the propagation of feature annotation.</text>
</comment>
<dbReference type="EC" id="2.3.1.286" evidence="3"/>
<dbReference type="Gene3D" id="3.30.1600.10">
    <property type="entry name" value="SIR2/SIRT2 'Small Domain"/>
    <property type="match status" value="1"/>
</dbReference>
<organism evidence="6 7">
    <name type="scientific">Cyclonatronum proteinivorum</name>
    <dbReference type="NCBI Taxonomy" id="1457365"/>
    <lineage>
        <taxon>Bacteria</taxon>
        <taxon>Pseudomonadati</taxon>
        <taxon>Balneolota</taxon>
        <taxon>Balneolia</taxon>
        <taxon>Balneolales</taxon>
        <taxon>Cyclonatronaceae</taxon>
        <taxon>Cyclonatronum</taxon>
    </lineage>
</organism>
<feature type="binding site" evidence="3">
    <location>
        <position position="60"/>
    </location>
    <ligand>
        <name>substrate</name>
    </ligand>
</feature>
<comment type="similarity">
    <text evidence="3">Belongs to the sirtuin family. Class III subfamily.</text>
</comment>
<keyword evidence="3" id="KW-0963">Cytoplasm</keyword>
<evidence type="ECO:0000313" key="7">
    <source>
        <dbReference type="Proteomes" id="UP000254808"/>
    </source>
</evidence>
<comment type="function">
    <text evidence="3">NAD-dependent lysine deacetylase and desuccinylase that specifically removes acetyl and succinyl groups on target proteins. Modulates the activities of several proteins which are inactive in their acylated form.</text>
</comment>
<dbReference type="InterPro" id="IPR026590">
    <property type="entry name" value="Ssirtuin_cat_dom"/>
</dbReference>
<evidence type="ECO:0000313" key="6">
    <source>
        <dbReference type="EMBL" id="AXJ00326.1"/>
    </source>
</evidence>
<feature type="binding site" evidence="3">
    <location>
        <begin position="90"/>
        <end position="93"/>
    </location>
    <ligand>
        <name>NAD(+)</name>
        <dbReference type="ChEBI" id="CHEBI:57540"/>
    </ligand>
</feature>
<dbReference type="InterPro" id="IPR050134">
    <property type="entry name" value="NAD-dep_sirtuin_deacylases"/>
</dbReference>
<dbReference type="InterPro" id="IPR003000">
    <property type="entry name" value="Sirtuin"/>
</dbReference>
<keyword evidence="7" id="KW-1185">Reference proteome</keyword>
<dbReference type="GO" id="GO:0017136">
    <property type="term" value="F:histone deacetylase activity, NAD-dependent"/>
    <property type="evidence" value="ECO:0007669"/>
    <property type="project" value="TreeGrafter"/>
</dbReference>
<feature type="binding site" evidence="3">
    <location>
        <begin position="13"/>
        <end position="32"/>
    </location>
    <ligand>
        <name>NAD(+)</name>
        <dbReference type="ChEBI" id="CHEBI:57540"/>
    </ligand>
</feature>
<sequence>MTDKKKTVVVLTGAGVSAESGIQTFRDSDGLWEGYSVDEVATIEAWQWNKEKMLEFYNQRRAQAASVQPNAAHEALKKLEDHFRVHIVTQNVDSLHERAGSSHVLHLHGKLSEVKSSLDDSLIYEIGDKPVALGDKCEKGSQLRPNVVWFGEQVPEIPNAQLIMAQADICLIIGTSLVVYPAAALVYDVPLQAPIFVVDPHKPAEFRFDRDITYIQKRASEGVPELVTHLINNYG</sequence>
<evidence type="ECO:0000256" key="2">
    <source>
        <dbReference type="ARBA" id="ARBA00023027"/>
    </source>
</evidence>
<feature type="binding site" evidence="3">
    <location>
        <begin position="174"/>
        <end position="176"/>
    </location>
    <ligand>
        <name>NAD(+)</name>
        <dbReference type="ChEBI" id="CHEBI:57540"/>
    </ligand>
</feature>
<dbReference type="Pfam" id="PF02146">
    <property type="entry name" value="SIR2"/>
    <property type="match status" value="1"/>
</dbReference>
<dbReference type="AlphaFoldDB" id="A0A345UIM4"/>
<dbReference type="GO" id="GO:0070403">
    <property type="term" value="F:NAD+ binding"/>
    <property type="evidence" value="ECO:0007669"/>
    <property type="project" value="UniProtKB-UniRule"/>
</dbReference>
<dbReference type="InterPro" id="IPR029035">
    <property type="entry name" value="DHS-like_NAD/FAD-binding_dom"/>
</dbReference>
<dbReference type="SUPFAM" id="SSF52467">
    <property type="entry name" value="DHS-like NAD/FAD-binding domain"/>
    <property type="match status" value="1"/>
</dbReference>
<dbReference type="EMBL" id="CP027806">
    <property type="protein sequence ID" value="AXJ00326.1"/>
    <property type="molecule type" value="Genomic_DNA"/>
</dbReference>
<feature type="binding site" evidence="3">
    <location>
        <position position="57"/>
    </location>
    <ligand>
        <name>substrate</name>
    </ligand>
</feature>
<reference evidence="6 7" key="1">
    <citation type="submission" date="2018-03" db="EMBL/GenBank/DDBJ databases">
        <title>Phenotypic and genomic properties of Cyclonatronum proteinivorum gen. nov., sp. nov., a haloalkaliphilic bacteroidete from soda lakes possessing Na+-translocating rhodopsin.</title>
        <authorList>
            <person name="Toshchakov S.V."/>
            <person name="Korzhenkov A."/>
            <person name="Samarov N.I."/>
            <person name="Kublanov I.V."/>
            <person name="Muntyan M.S."/>
            <person name="Sorokin D.Y."/>
        </authorList>
    </citation>
    <scope>NUCLEOTIDE SEQUENCE [LARGE SCALE GENOMIC DNA]</scope>
    <source>
        <strain evidence="6 7">Omega</strain>
    </source>
</reference>